<dbReference type="AlphaFoldDB" id="A0AA97PH23"/>
<organism evidence="1">
    <name type="scientific">Pyricularia oryzae (strain Y34)</name>
    <name type="common">Rice blast fungus</name>
    <name type="synonym">Magnaporthe oryzae</name>
    <dbReference type="NCBI Taxonomy" id="1143189"/>
    <lineage>
        <taxon>Eukaryota</taxon>
        <taxon>Fungi</taxon>
        <taxon>Dikarya</taxon>
        <taxon>Ascomycota</taxon>
        <taxon>Pezizomycotina</taxon>
        <taxon>Sordariomycetes</taxon>
        <taxon>Sordariomycetidae</taxon>
        <taxon>Magnaporthales</taxon>
        <taxon>Pyriculariaceae</taxon>
        <taxon>Pyricularia</taxon>
    </lineage>
</organism>
<name>A0AA97PH23_PYRO3</name>
<protein>
    <submittedName>
        <fullName evidence="1">Uncharacterized protein</fullName>
    </submittedName>
</protein>
<dbReference type="Proteomes" id="UP000011086">
    <property type="component" value="Unassembled WGS sequence"/>
</dbReference>
<proteinExistence type="predicted"/>
<reference evidence="1" key="1">
    <citation type="journal article" date="2012" name="PLoS Genet.">
        <title>Comparative analysis of the genomes of two field isolates of the rice blast fungus Magnaporthe oryzae.</title>
        <authorList>
            <person name="Xue M."/>
            <person name="Yang J."/>
            <person name="Li Z."/>
            <person name="Hu S."/>
            <person name="Yao N."/>
            <person name="Dean R.A."/>
            <person name="Zhao W."/>
            <person name="Shen M."/>
            <person name="Zhang H."/>
            <person name="Li C."/>
            <person name="Liu L."/>
            <person name="Cao L."/>
            <person name="Xu X."/>
            <person name="Xing Y."/>
            <person name="Hsiang T."/>
            <person name="Zhang Z."/>
            <person name="Xu J.R."/>
            <person name="Peng Y.L."/>
        </authorList>
    </citation>
    <scope>NUCLEOTIDE SEQUENCE</scope>
    <source>
        <strain evidence="1">Y34</strain>
    </source>
</reference>
<accession>A0AA97PH23</accession>
<gene>
    <name evidence="1" type="ORF">OOU_Y34scaffold00771g10</name>
</gene>
<dbReference type="EMBL" id="JH793429">
    <property type="protein sequence ID" value="ELQ34339.1"/>
    <property type="molecule type" value="Genomic_DNA"/>
</dbReference>
<evidence type="ECO:0000313" key="1">
    <source>
        <dbReference type="EMBL" id="ELQ34339.1"/>
    </source>
</evidence>
<sequence length="94" mass="10587">MTRLRPLADCDAFIAWFWKRGGKAVRAGHSLCNAGGLAGWFVNNNRVQVPLRQPEQRQQSRVRGGRGLTLNADFSVFAFPTRLMSAARRRKCRG</sequence>